<organism evidence="3 4">
    <name type="scientific">Legionella antarctica</name>
    <dbReference type="NCBI Taxonomy" id="2708020"/>
    <lineage>
        <taxon>Bacteria</taxon>
        <taxon>Pseudomonadati</taxon>
        <taxon>Pseudomonadota</taxon>
        <taxon>Gammaproteobacteria</taxon>
        <taxon>Legionellales</taxon>
        <taxon>Legionellaceae</taxon>
        <taxon>Legionella</taxon>
    </lineage>
</organism>
<comment type="similarity">
    <text evidence="1">Belongs to the transposase 8 family.</text>
</comment>
<dbReference type="SUPFAM" id="SSF46689">
    <property type="entry name" value="Homeodomain-like"/>
    <property type="match status" value="1"/>
</dbReference>
<protein>
    <submittedName>
        <fullName evidence="3">Transposase</fullName>
    </submittedName>
</protein>
<dbReference type="Proteomes" id="UP000502894">
    <property type="component" value="Chromosome"/>
</dbReference>
<keyword evidence="4" id="KW-1185">Reference proteome</keyword>
<dbReference type="GO" id="GO:0004803">
    <property type="term" value="F:transposase activity"/>
    <property type="evidence" value="ECO:0007669"/>
    <property type="project" value="InterPro"/>
</dbReference>
<evidence type="ECO:0000256" key="2">
    <source>
        <dbReference type="SAM" id="Coils"/>
    </source>
</evidence>
<gene>
    <name evidence="3" type="ORF">TUM19329_10290</name>
</gene>
<dbReference type="KEGG" id="lant:TUM19329_10290"/>
<feature type="coiled-coil region" evidence="2">
    <location>
        <begin position="63"/>
        <end position="90"/>
    </location>
</feature>
<dbReference type="GO" id="GO:0006313">
    <property type="term" value="P:DNA transposition"/>
    <property type="evidence" value="ECO:0007669"/>
    <property type="project" value="InterPro"/>
</dbReference>
<evidence type="ECO:0000256" key="1">
    <source>
        <dbReference type="ARBA" id="ARBA00009964"/>
    </source>
</evidence>
<dbReference type="GO" id="GO:0003677">
    <property type="term" value="F:DNA binding"/>
    <property type="evidence" value="ECO:0007669"/>
    <property type="project" value="InterPro"/>
</dbReference>
<keyword evidence="2" id="KW-0175">Coiled coil</keyword>
<name>A0A6F8T2P6_9GAMM</name>
<dbReference type="AlphaFoldDB" id="A0A6F8T2P6"/>
<evidence type="ECO:0000313" key="3">
    <source>
        <dbReference type="EMBL" id="BCA94668.1"/>
    </source>
</evidence>
<reference evidence="3" key="1">
    <citation type="journal article" date="2020" name="Microbiol. Resour. Announc.">
        <title>Complete Genome Sequence of Novel Psychrotolerant Legionella Strain TUM19329, Isolated from Antarctic Lake Sediment.</title>
        <authorList>
            <person name="Shimada S."/>
            <person name="Nakai R."/>
            <person name="Aoki K."/>
            <person name="Shimoeda N."/>
            <person name="Ohno G."/>
            <person name="Miyazaki Y."/>
            <person name="Kudoh S."/>
            <person name="Imura S."/>
            <person name="Watanabe K."/>
            <person name="Ishii Y."/>
            <person name="Tateda K."/>
        </authorList>
    </citation>
    <scope>NUCLEOTIDE SEQUENCE [LARGE SCALE GENOMIC DNA]</scope>
    <source>
        <strain evidence="3">TUM19329</strain>
    </source>
</reference>
<sequence>MSNSESDKKIVRKKYSPQFKDQALERAVKDGIPQVAKDLGLKESMLYYWRTQQKQGGDSIENQKLQQAEVSRLKREVARLAEENAFLKKAAAYFAKESK</sequence>
<accession>A0A6F8T2P6</accession>
<dbReference type="InterPro" id="IPR002514">
    <property type="entry name" value="Transposase_8"/>
</dbReference>
<dbReference type="Pfam" id="PF01527">
    <property type="entry name" value="HTH_Tnp_1"/>
    <property type="match status" value="1"/>
</dbReference>
<dbReference type="InterPro" id="IPR009057">
    <property type="entry name" value="Homeodomain-like_sf"/>
</dbReference>
<dbReference type="EMBL" id="AP022839">
    <property type="protein sequence ID" value="BCA94668.1"/>
    <property type="molecule type" value="Genomic_DNA"/>
</dbReference>
<proteinExistence type="inferred from homology"/>
<dbReference type="Gene3D" id="1.10.10.60">
    <property type="entry name" value="Homeodomain-like"/>
    <property type="match status" value="1"/>
</dbReference>
<evidence type="ECO:0000313" key="4">
    <source>
        <dbReference type="Proteomes" id="UP000502894"/>
    </source>
</evidence>